<protein>
    <submittedName>
        <fullName evidence="2">6-hydroxymethylpterin diphosphokinase MptE-like protein</fullName>
    </submittedName>
</protein>
<accession>A0ABV4VGA3</accession>
<name>A0ABV4VGA3_9GAMM</name>
<gene>
    <name evidence="2" type="ORF">ACE02W_05655</name>
</gene>
<reference evidence="2 3" key="1">
    <citation type="submission" date="2024-09" db="EMBL/GenBank/DDBJ databases">
        <authorList>
            <person name="Zhang Y."/>
        </authorList>
    </citation>
    <scope>NUCLEOTIDE SEQUENCE [LARGE SCALE GENOMIC DNA]</scope>
    <source>
        <strain evidence="2 3">ZJ318</strain>
    </source>
</reference>
<dbReference type="RefSeq" id="WP_342201039.1">
    <property type="nucleotide sequence ID" value="NZ_JBCATE010000002.1"/>
</dbReference>
<dbReference type="InterPro" id="IPR002826">
    <property type="entry name" value="MptE-like"/>
</dbReference>
<dbReference type="PANTHER" id="PTHR41786:SF1">
    <property type="entry name" value="6-HYDROXYMETHYLPTERIN DIPHOSPHOKINASE MPTE-LIKE DOMAIN-CONTAINING PROTEIN"/>
    <property type="match status" value="1"/>
</dbReference>
<evidence type="ECO:0000313" key="3">
    <source>
        <dbReference type="Proteomes" id="UP001576708"/>
    </source>
</evidence>
<feature type="domain" description="6-hydroxymethylpterin diphosphokinase MptE-like" evidence="1">
    <location>
        <begin position="178"/>
        <end position="341"/>
    </location>
</feature>
<dbReference type="EMBL" id="JBHFGU010000002">
    <property type="protein sequence ID" value="MFB2619293.1"/>
    <property type="molecule type" value="Genomic_DNA"/>
</dbReference>
<keyword evidence="3" id="KW-1185">Reference proteome</keyword>
<evidence type="ECO:0000259" key="1">
    <source>
        <dbReference type="Pfam" id="PF01973"/>
    </source>
</evidence>
<comment type="caution">
    <text evidence="2">The sequence shown here is derived from an EMBL/GenBank/DDBJ whole genome shotgun (WGS) entry which is preliminary data.</text>
</comment>
<dbReference type="PANTHER" id="PTHR41786">
    <property type="entry name" value="MOTILITY ACCESSORY FACTOR MAF"/>
    <property type="match status" value="1"/>
</dbReference>
<evidence type="ECO:0000313" key="2">
    <source>
        <dbReference type="EMBL" id="MFB2619293.1"/>
    </source>
</evidence>
<proteinExistence type="predicted"/>
<dbReference type="InterPro" id="IPR011990">
    <property type="entry name" value="TPR-like_helical_dom_sf"/>
</dbReference>
<dbReference type="Proteomes" id="UP001576708">
    <property type="component" value="Unassembled WGS sequence"/>
</dbReference>
<dbReference type="SUPFAM" id="SSF48452">
    <property type="entry name" value="TPR-like"/>
    <property type="match status" value="1"/>
</dbReference>
<dbReference type="Gene3D" id="1.25.40.10">
    <property type="entry name" value="Tetratricopeptide repeat domain"/>
    <property type="match status" value="1"/>
</dbReference>
<sequence length="824" mass="92880">MINKGKNESSRLCFSSNRFGEKVIHAINQITFDRFESKTVFKSHFKYEIFEKDTFNVVIGTDSGLLIDYIVNSRNDDNSVYYFVEHQDVIEFLNKDVNSIERENVFLLNYEDWEDIINNSNIAQYIYKNKLRFFESLGACYDYLDIYHGIKFKAHAFLERLSFLNRVTLGSENFIIRQLQNVCENILPAMPLKGCFDGASCIILGGGPSLDDVLPWVIHNKESMVIIAVSRIAKRLQDVGLIPDIVVSVDPFDDSFDVSKEALLFPSHVILVNSYHVVSSLVSQWNGPNIYLGSRFPWGSKCNLENILSAGPTVTNSALSFALGVGFSQILFAGVDLCFSSDGYTHAKGSIEASFGPSLTADGLWVETNNGQKAETSFPLVTAKEKIEQALEEIDKPVSVINLARNGAKINGAIYQDIIDVELNGVSDSARNILSKYCSTLTSSKKYDAYKEAFQELLKVKQDLSTIVSLANECIEINAKFYLKGTINLADKLQKKQQILDNKYGYLGKLLKAYGLSYFVEFMAPDNVENWDNKKLEENGRLYYQAYINSANGLLKLINNAIKRTESRIDELNDNPKFENLLAQWENDKQYGRASFYLNNNSSALSEGILNSFKIMENKFTELLKSNDTTHFNTIKKQVSIDNLEHKVVQLFAKRDMGGLLKLNTSLSMQPGDDGSKLSLQSLINGYINVLRKELDLALSFFENTTVENHRIYALNQIVGISIGNQNYHRAVDGLKELSDFSPSFLPKLARLQYLTSDVIGAIESYNKYLTLFGEDIQVWLSLAKLFFEIQAYDSAKVACEYIISVEPANKIAYGMLKNIATLE</sequence>
<dbReference type="Pfam" id="PF01973">
    <property type="entry name" value="MptE-like"/>
    <property type="match status" value="1"/>
</dbReference>
<organism evidence="2 3">
    <name type="scientific">Shewanella mangrovisoli</name>
    <dbReference type="NCBI Taxonomy" id="2864211"/>
    <lineage>
        <taxon>Bacteria</taxon>
        <taxon>Pseudomonadati</taxon>
        <taxon>Pseudomonadota</taxon>
        <taxon>Gammaproteobacteria</taxon>
        <taxon>Alteromonadales</taxon>
        <taxon>Shewanellaceae</taxon>
        <taxon>Shewanella</taxon>
    </lineage>
</organism>